<dbReference type="InterPro" id="IPR027994">
    <property type="entry name" value="WxL_dom"/>
</dbReference>
<organism evidence="4">
    <name type="scientific">Candidatus Enterococcus mansonii</name>
    <dbReference type="NCBI Taxonomy" id="1834181"/>
    <lineage>
        <taxon>Bacteria</taxon>
        <taxon>Bacillati</taxon>
        <taxon>Bacillota</taxon>
        <taxon>Bacilli</taxon>
        <taxon>Lactobacillales</taxon>
        <taxon>Enterococcaceae</taxon>
        <taxon>Enterococcus</taxon>
    </lineage>
</organism>
<keyword evidence="5" id="KW-1185">Reference proteome</keyword>
<sequence>MKDKTKITIFFLIIVVLFQSLSYETAAFAEPSTVDGEGKIGFSGKYEQTILDPENPTIEVDPGESPKTDGSLRIDFVPTLNFYKNKISDQGRTYYANAQNFFSDISARGNFIQVTDRRTEPKGWTLQLKQENQFVNTTENSELKGSFLSFDKSWANSAEQSAAPQISKDAIILDNLNTSYDLAKAAKDEGIGTWAIVFGASAENTSNQLATLEPRIDEKQQTVVDTEVQNKPLYLNKAVSLHIPEATQIVSGDYSTVLTWILAELP</sequence>
<dbReference type="STRING" id="1834181.A5880_002426"/>
<dbReference type="EMBL" id="NGLE01000003">
    <property type="protein sequence ID" value="OTO08156.1"/>
    <property type="molecule type" value="Genomic_DNA"/>
</dbReference>
<evidence type="ECO:0000313" key="5">
    <source>
        <dbReference type="Proteomes" id="UP000195139"/>
    </source>
</evidence>
<feature type="signal peptide" evidence="1">
    <location>
        <begin position="1"/>
        <end position="29"/>
    </location>
</feature>
<gene>
    <name evidence="3" type="ORF">A5880_001007</name>
    <name evidence="4" type="ORF">A5880_002426</name>
</gene>
<name>A0A242CD73_9ENTE</name>
<accession>A0A242CD73</accession>
<feature type="domain" description="WxL" evidence="2">
    <location>
        <begin position="30"/>
        <end position="266"/>
    </location>
</feature>
<dbReference type="AlphaFoldDB" id="A0A242CD73"/>
<evidence type="ECO:0000259" key="2">
    <source>
        <dbReference type="Pfam" id="PF13731"/>
    </source>
</evidence>
<evidence type="ECO:0000313" key="3">
    <source>
        <dbReference type="EMBL" id="MEI5993460.1"/>
    </source>
</evidence>
<dbReference type="Pfam" id="PF13731">
    <property type="entry name" value="WxL"/>
    <property type="match status" value="1"/>
</dbReference>
<dbReference type="RefSeq" id="WP_086331296.1">
    <property type="nucleotide sequence ID" value="NZ_NGLE02000001.1"/>
</dbReference>
<proteinExistence type="predicted"/>
<comment type="caution">
    <text evidence="4">The sequence shown here is derived from an EMBL/GenBank/DDBJ whole genome shotgun (WGS) entry which is preliminary data.</text>
</comment>
<reference evidence="4" key="1">
    <citation type="submission" date="2017-05" db="EMBL/GenBank/DDBJ databases">
        <title>The Genome Sequence of Enterococcus sp. 4G2_DIV0659.</title>
        <authorList>
            <consortium name="The Broad Institute Genomics Platform"/>
            <consortium name="The Broad Institute Genomic Center for Infectious Diseases"/>
            <person name="Earl A."/>
            <person name="Manson A."/>
            <person name="Schwartman J."/>
            <person name="Gilmore M."/>
            <person name="Abouelleil A."/>
            <person name="Cao P."/>
            <person name="Chapman S."/>
            <person name="Cusick C."/>
            <person name="Shea T."/>
            <person name="Young S."/>
            <person name="Neafsey D."/>
            <person name="Nusbaum C."/>
            <person name="Birren B."/>
        </authorList>
    </citation>
    <scope>NUCLEOTIDE SEQUENCE [LARGE SCALE GENOMIC DNA]</scope>
    <source>
        <strain evidence="4">4G2_DIV0659</strain>
    </source>
</reference>
<dbReference type="Proteomes" id="UP000195139">
    <property type="component" value="Unassembled WGS sequence"/>
</dbReference>
<evidence type="ECO:0000313" key="4">
    <source>
        <dbReference type="EMBL" id="OTO08156.1"/>
    </source>
</evidence>
<feature type="chain" id="PRO_5011305181" description="WxL domain-containing protein" evidence="1">
    <location>
        <begin position="30"/>
        <end position="266"/>
    </location>
</feature>
<reference evidence="3 5" key="2">
    <citation type="submission" date="2018-07" db="EMBL/GenBank/DDBJ databases">
        <title>The Genome Sequence of Enterococcus sp. DIV0659b.</title>
        <authorList>
            <consortium name="The Broad Institute Genomics Platform"/>
            <consortium name="The Broad Institute Genomic Center for Infectious Diseases"/>
            <person name="Earl A."/>
            <person name="Manson A."/>
            <person name="Schwartman J."/>
            <person name="Gilmore M."/>
            <person name="Abouelleil A."/>
            <person name="Cao P."/>
            <person name="Chapman S."/>
            <person name="Cusick C."/>
            <person name="Shea T."/>
            <person name="Young S."/>
            <person name="Neafsey D."/>
            <person name="Nusbaum C."/>
            <person name="Birren B."/>
        </authorList>
    </citation>
    <scope>NUCLEOTIDE SEQUENCE [LARGE SCALE GENOMIC DNA]</scope>
    <source>
        <strain evidence="3 5">4G2_DIV0659</strain>
    </source>
</reference>
<dbReference type="OrthoDB" id="2339326at2"/>
<evidence type="ECO:0000256" key="1">
    <source>
        <dbReference type="SAM" id="SignalP"/>
    </source>
</evidence>
<keyword evidence="1" id="KW-0732">Signal</keyword>
<dbReference type="EMBL" id="NGLE02000001">
    <property type="protein sequence ID" value="MEI5993460.1"/>
    <property type="molecule type" value="Genomic_DNA"/>
</dbReference>
<protein>
    <recommendedName>
        <fullName evidence="2">WxL domain-containing protein</fullName>
    </recommendedName>
</protein>